<dbReference type="AlphaFoldDB" id="A0A8C1BRT3"/>
<dbReference type="Proteomes" id="UP000694427">
    <property type="component" value="Unplaced"/>
</dbReference>
<evidence type="ECO:0000313" key="1">
    <source>
        <dbReference type="Ensembl" id="ENSCCRP00010010014.1"/>
    </source>
</evidence>
<reference evidence="1" key="2">
    <citation type="submission" date="2025-09" db="UniProtKB">
        <authorList>
            <consortium name="Ensembl"/>
        </authorList>
    </citation>
    <scope>IDENTIFICATION</scope>
</reference>
<dbReference type="Gene3D" id="3.30.420.10">
    <property type="entry name" value="Ribonuclease H-like superfamily/Ribonuclease H"/>
    <property type="match status" value="1"/>
</dbReference>
<keyword evidence="2" id="KW-1185">Reference proteome</keyword>
<dbReference type="GO" id="GO:0003676">
    <property type="term" value="F:nucleic acid binding"/>
    <property type="evidence" value="ECO:0007669"/>
    <property type="project" value="InterPro"/>
</dbReference>
<dbReference type="Ensembl" id="ENSCCRT00010010904.1">
    <property type="protein sequence ID" value="ENSCCRP00010010014.1"/>
    <property type="gene ID" value="ENSCCRG00010004275.1"/>
</dbReference>
<sequence>MHKDDHLKKTTKFPNSFIIWGCMSSKGPGEMTILTSTVNGQVYIEILDTFLIPLIEKKFGDDVIFQDDNELLNKKMFCVISVIRLFVMK</sequence>
<protein>
    <submittedName>
        <fullName evidence="1">Uncharacterized protein</fullName>
    </submittedName>
</protein>
<evidence type="ECO:0000313" key="2">
    <source>
        <dbReference type="Proteomes" id="UP000694427"/>
    </source>
</evidence>
<name>A0A8C1BRT3_CYPCA</name>
<accession>A0A8C1BRT3</accession>
<proteinExistence type="predicted"/>
<dbReference type="InterPro" id="IPR036397">
    <property type="entry name" value="RNaseH_sf"/>
</dbReference>
<reference evidence="1" key="1">
    <citation type="submission" date="2025-08" db="UniProtKB">
        <authorList>
            <consortium name="Ensembl"/>
        </authorList>
    </citation>
    <scope>IDENTIFICATION</scope>
</reference>
<organism evidence="1 2">
    <name type="scientific">Cyprinus carpio</name>
    <name type="common">Common carp</name>
    <dbReference type="NCBI Taxonomy" id="7962"/>
    <lineage>
        <taxon>Eukaryota</taxon>
        <taxon>Metazoa</taxon>
        <taxon>Chordata</taxon>
        <taxon>Craniata</taxon>
        <taxon>Vertebrata</taxon>
        <taxon>Euteleostomi</taxon>
        <taxon>Actinopterygii</taxon>
        <taxon>Neopterygii</taxon>
        <taxon>Teleostei</taxon>
        <taxon>Ostariophysi</taxon>
        <taxon>Cypriniformes</taxon>
        <taxon>Cyprinidae</taxon>
        <taxon>Cyprininae</taxon>
        <taxon>Cyprinus</taxon>
    </lineage>
</organism>